<keyword evidence="1" id="KW-0238">DNA-binding</keyword>
<gene>
    <name evidence="3" type="ORF">HELGO_WM49171</name>
</gene>
<dbReference type="PROSITE" id="PS51740">
    <property type="entry name" value="SPOVT_ABRB"/>
    <property type="match status" value="1"/>
</dbReference>
<name>A0A6S6TQ74_9BACT</name>
<dbReference type="SMART" id="SM00966">
    <property type="entry name" value="SpoVT_AbrB"/>
    <property type="match status" value="1"/>
</dbReference>
<dbReference type="PANTHER" id="PTHR40516">
    <property type="entry name" value="ANTITOXIN CHPS-RELATED"/>
    <property type="match status" value="1"/>
</dbReference>
<dbReference type="InterPro" id="IPR039052">
    <property type="entry name" value="Antitox_PemI-like"/>
</dbReference>
<accession>A0A6S6TQ74</accession>
<dbReference type="GO" id="GO:0097351">
    <property type="term" value="F:toxin sequestering activity"/>
    <property type="evidence" value="ECO:0007669"/>
    <property type="project" value="InterPro"/>
</dbReference>
<evidence type="ECO:0000259" key="2">
    <source>
        <dbReference type="PROSITE" id="PS51740"/>
    </source>
</evidence>
<feature type="domain" description="SpoVT-AbrB" evidence="2">
    <location>
        <begin position="3"/>
        <end position="48"/>
    </location>
</feature>
<dbReference type="InterPro" id="IPR007159">
    <property type="entry name" value="SpoVT-AbrB_dom"/>
</dbReference>
<dbReference type="Gene3D" id="2.10.260.10">
    <property type="match status" value="1"/>
</dbReference>
<dbReference type="Pfam" id="PF04014">
    <property type="entry name" value="MazE_antitoxin"/>
    <property type="match status" value="1"/>
</dbReference>
<protein>
    <recommendedName>
        <fullName evidence="2">SpoVT-AbrB domain-containing protein</fullName>
    </recommendedName>
</protein>
<dbReference type="GO" id="GO:0003677">
    <property type="term" value="F:DNA binding"/>
    <property type="evidence" value="ECO:0007669"/>
    <property type="project" value="UniProtKB-UniRule"/>
</dbReference>
<dbReference type="EMBL" id="CACVAZ010000142">
    <property type="protein sequence ID" value="CAA6821554.1"/>
    <property type="molecule type" value="Genomic_DNA"/>
</dbReference>
<dbReference type="AlphaFoldDB" id="A0A6S6TQ74"/>
<dbReference type="SUPFAM" id="SSF89447">
    <property type="entry name" value="AbrB/MazE/MraZ-like"/>
    <property type="match status" value="1"/>
</dbReference>
<sequence length="60" mass="6896">MTATISTWGNSQGLRFPKDIMEALQLSIGDKVKIFIENQKIVLEPIKWEKKSGKIYSQTR</sequence>
<dbReference type="InterPro" id="IPR037914">
    <property type="entry name" value="SpoVT-AbrB_sf"/>
</dbReference>
<dbReference type="PANTHER" id="PTHR40516:SF1">
    <property type="entry name" value="ANTITOXIN CHPS-RELATED"/>
    <property type="match status" value="1"/>
</dbReference>
<evidence type="ECO:0000313" key="3">
    <source>
        <dbReference type="EMBL" id="CAA6821554.1"/>
    </source>
</evidence>
<organism evidence="3">
    <name type="scientific">uncultured Sulfurovum sp</name>
    <dbReference type="NCBI Taxonomy" id="269237"/>
    <lineage>
        <taxon>Bacteria</taxon>
        <taxon>Pseudomonadati</taxon>
        <taxon>Campylobacterota</taxon>
        <taxon>Epsilonproteobacteria</taxon>
        <taxon>Campylobacterales</taxon>
        <taxon>Sulfurovaceae</taxon>
        <taxon>Sulfurovum</taxon>
        <taxon>environmental samples</taxon>
    </lineage>
</organism>
<proteinExistence type="predicted"/>
<reference evidence="3" key="1">
    <citation type="submission" date="2020-01" db="EMBL/GenBank/DDBJ databases">
        <authorList>
            <person name="Meier V. D."/>
            <person name="Meier V D."/>
        </authorList>
    </citation>
    <scope>NUCLEOTIDE SEQUENCE</scope>
    <source>
        <strain evidence="3">HLG_WM_MAG_02</strain>
    </source>
</reference>
<evidence type="ECO:0000256" key="1">
    <source>
        <dbReference type="PROSITE-ProRule" id="PRU01076"/>
    </source>
</evidence>